<feature type="region of interest" description="Disordered" evidence="1">
    <location>
        <begin position="25"/>
        <end position="54"/>
    </location>
</feature>
<evidence type="ECO:0000313" key="3">
    <source>
        <dbReference type="Proteomes" id="UP000193411"/>
    </source>
</evidence>
<feature type="region of interest" description="Disordered" evidence="1">
    <location>
        <begin position="1"/>
        <end position="20"/>
    </location>
</feature>
<reference evidence="2 3" key="1">
    <citation type="submission" date="2016-07" db="EMBL/GenBank/DDBJ databases">
        <title>Pervasive Adenine N6-methylation of Active Genes in Fungi.</title>
        <authorList>
            <consortium name="DOE Joint Genome Institute"/>
            <person name="Mondo S.J."/>
            <person name="Dannebaum R.O."/>
            <person name="Kuo R.C."/>
            <person name="Labutti K."/>
            <person name="Haridas S."/>
            <person name="Kuo A."/>
            <person name="Salamov A."/>
            <person name="Ahrendt S.R."/>
            <person name="Lipzen A."/>
            <person name="Sullivan W."/>
            <person name="Andreopoulos W.B."/>
            <person name="Clum A."/>
            <person name="Lindquist E."/>
            <person name="Daum C."/>
            <person name="Ramamoorthy G.K."/>
            <person name="Gryganskyi A."/>
            <person name="Culley D."/>
            <person name="Magnuson J.K."/>
            <person name="James T.Y."/>
            <person name="O'Malley M.A."/>
            <person name="Stajich J.E."/>
            <person name="Spatafora J.W."/>
            <person name="Visel A."/>
            <person name="Grigoriev I.V."/>
        </authorList>
    </citation>
    <scope>NUCLEOTIDE SEQUENCE [LARGE SCALE GENOMIC DNA]</scope>
    <source>
        <strain evidence="2 3">PL171</strain>
    </source>
</reference>
<evidence type="ECO:0000313" key="2">
    <source>
        <dbReference type="EMBL" id="ORZ30363.1"/>
    </source>
</evidence>
<protein>
    <submittedName>
        <fullName evidence="2">Uncharacterized protein</fullName>
    </submittedName>
</protein>
<dbReference type="AlphaFoldDB" id="A0A1Y2H9J0"/>
<feature type="non-terminal residue" evidence="2">
    <location>
        <position position="54"/>
    </location>
</feature>
<evidence type="ECO:0000256" key="1">
    <source>
        <dbReference type="SAM" id="MobiDB-lite"/>
    </source>
</evidence>
<organism evidence="2 3">
    <name type="scientific">Catenaria anguillulae PL171</name>
    <dbReference type="NCBI Taxonomy" id="765915"/>
    <lineage>
        <taxon>Eukaryota</taxon>
        <taxon>Fungi</taxon>
        <taxon>Fungi incertae sedis</taxon>
        <taxon>Blastocladiomycota</taxon>
        <taxon>Blastocladiomycetes</taxon>
        <taxon>Blastocladiales</taxon>
        <taxon>Catenariaceae</taxon>
        <taxon>Catenaria</taxon>
    </lineage>
</organism>
<dbReference type="EMBL" id="MCFL01000087">
    <property type="protein sequence ID" value="ORZ30363.1"/>
    <property type="molecule type" value="Genomic_DNA"/>
</dbReference>
<comment type="caution">
    <text evidence="2">The sequence shown here is derived from an EMBL/GenBank/DDBJ whole genome shotgun (WGS) entry which is preliminary data.</text>
</comment>
<sequence>MLAPSSRHGHGGPCPLSWSTCPHPRGPPHPSYKPADPPSSVLGFRSCSSSSRRN</sequence>
<name>A0A1Y2H9J0_9FUNG</name>
<gene>
    <name evidence="2" type="ORF">BCR44DRAFT_1445061</name>
</gene>
<proteinExistence type="predicted"/>
<accession>A0A1Y2H9J0</accession>
<keyword evidence="3" id="KW-1185">Reference proteome</keyword>
<feature type="compositionally biased region" description="Pro residues" evidence="1">
    <location>
        <begin position="25"/>
        <end position="37"/>
    </location>
</feature>
<dbReference type="Proteomes" id="UP000193411">
    <property type="component" value="Unassembled WGS sequence"/>
</dbReference>